<dbReference type="Gene3D" id="3.10.105.10">
    <property type="entry name" value="Dipeptide-binding Protein, Domain 3"/>
    <property type="match status" value="1"/>
</dbReference>
<proteinExistence type="predicted"/>
<organism evidence="4 5">
    <name type="scientific">Tessaracoccus rhinocerotis</name>
    <dbReference type="NCBI Taxonomy" id="1689449"/>
    <lineage>
        <taxon>Bacteria</taxon>
        <taxon>Bacillati</taxon>
        <taxon>Actinomycetota</taxon>
        <taxon>Actinomycetes</taxon>
        <taxon>Propionibacteriales</taxon>
        <taxon>Propionibacteriaceae</taxon>
        <taxon>Tessaracoccus</taxon>
    </lineage>
</organism>
<protein>
    <submittedName>
        <fullName evidence="4">ABC transporter substrate-binding protein</fullName>
    </submittedName>
</protein>
<dbReference type="PANTHER" id="PTHR30290">
    <property type="entry name" value="PERIPLASMIC BINDING COMPONENT OF ABC TRANSPORTER"/>
    <property type="match status" value="1"/>
</dbReference>
<dbReference type="Gene3D" id="3.40.190.10">
    <property type="entry name" value="Periplasmic binding protein-like II"/>
    <property type="match status" value="1"/>
</dbReference>
<evidence type="ECO:0000256" key="2">
    <source>
        <dbReference type="SAM" id="SignalP"/>
    </source>
</evidence>
<dbReference type="CDD" id="cd08494">
    <property type="entry name" value="PBP2_NikA_DppA_OppA_like_6"/>
    <property type="match status" value="1"/>
</dbReference>
<dbReference type="OrthoDB" id="9796817at2"/>
<evidence type="ECO:0000259" key="3">
    <source>
        <dbReference type="Pfam" id="PF00496"/>
    </source>
</evidence>
<dbReference type="InterPro" id="IPR030678">
    <property type="entry name" value="Peptide/Ni-bd"/>
</dbReference>
<name>A0A553JYF4_9ACTN</name>
<sequence length="506" mass="54996">MNPRRRIAALTSLLVVLAMALVACTRPDQLPGEPEPVVLNIGATLEPTGLDPSTVSGAGTSYVLLYNVYETLVKLDEDNQLRPLLASEWTVSPDNLTYTFQIDPNAHFASGTPVTADAVVTSFERAMTDDSITSLVSGGFDPVESVEAQDDDTLVVTLDRVSHGWLYQMSGPAGIVYDPDGLETLDTQPAGSGPYLFDSWDTGSSITLATNPDYWGTGPRVDGVVFRYYADANAMNTAMVSGQLDAISNLTIPDALQLFEDESRFKVTEGLTHGEVVLGFNHENEALSVLEVRQAINHAINRKQLLATVWGSKGELIGSMVPTFDPWFDGSLVDHYDYDPEQARELLAEAGYASGLSLRLRIPTLPYGPSSARVITDQLAAVGITVQVEELQFSAWLEQVFTNKDYDMTIVAHVEPRDIGQFANPDYYWNYDNPELAEAIADADAAPTEEEWIDGMRTAARMLTEDAAADWLFLMPNIVVTTTEVSGIPVNAASLAIDLTAVATSR</sequence>
<dbReference type="InterPro" id="IPR039424">
    <property type="entry name" value="SBP_5"/>
</dbReference>
<dbReference type="PIRSF" id="PIRSF002741">
    <property type="entry name" value="MppA"/>
    <property type="match status" value="1"/>
</dbReference>
<accession>A0A553JYF4</accession>
<evidence type="ECO:0000256" key="1">
    <source>
        <dbReference type="ARBA" id="ARBA00022729"/>
    </source>
</evidence>
<dbReference type="GO" id="GO:1904680">
    <property type="term" value="F:peptide transmembrane transporter activity"/>
    <property type="evidence" value="ECO:0007669"/>
    <property type="project" value="TreeGrafter"/>
</dbReference>
<dbReference type="PROSITE" id="PS51257">
    <property type="entry name" value="PROKAR_LIPOPROTEIN"/>
    <property type="match status" value="1"/>
</dbReference>
<dbReference type="EMBL" id="VKKG01000005">
    <property type="protein sequence ID" value="TRY17481.1"/>
    <property type="molecule type" value="Genomic_DNA"/>
</dbReference>
<evidence type="ECO:0000313" key="5">
    <source>
        <dbReference type="Proteomes" id="UP000317638"/>
    </source>
</evidence>
<evidence type="ECO:0000313" key="4">
    <source>
        <dbReference type="EMBL" id="TRY17481.1"/>
    </source>
</evidence>
<comment type="caution">
    <text evidence="4">The sequence shown here is derived from an EMBL/GenBank/DDBJ whole genome shotgun (WGS) entry which is preliminary data.</text>
</comment>
<dbReference type="PANTHER" id="PTHR30290:SF38">
    <property type="entry name" value="D,D-DIPEPTIDE-BINDING PERIPLASMIC PROTEIN DDPA-RELATED"/>
    <property type="match status" value="1"/>
</dbReference>
<gene>
    <name evidence="4" type="ORF">FOJ82_13225</name>
</gene>
<dbReference type="GO" id="GO:0042597">
    <property type="term" value="C:periplasmic space"/>
    <property type="evidence" value="ECO:0007669"/>
    <property type="project" value="UniProtKB-ARBA"/>
</dbReference>
<dbReference type="AlphaFoldDB" id="A0A553JYF4"/>
<dbReference type="InterPro" id="IPR000914">
    <property type="entry name" value="SBP_5_dom"/>
</dbReference>
<dbReference type="GO" id="GO:0015833">
    <property type="term" value="P:peptide transport"/>
    <property type="evidence" value="ECO:0007669"/>
    <property type="project" value="TreeGrafter"/>
</dbReference>
<keyword evidence="5" id="KW-1185">Reference proteome</keyword>
<dbReference type="RefSeq" id="WP_143938945.1">
    <property type="nucleotide sequence ID" value="NZ_VKKG01000005.1"/>
</dbReference>
<feature type="domain" description="Solute-binding protein family 5" evidence="3">
    <location>
        <begin position="81"/>
        <end position="413"/>
    </location>
</feature>
<feature type="signal peptide" evidence="2">
    <location>
        <begin position="1"/>
        <end position="23"/>
    </location>
</feature>
<feature type="chain" id="PRO_5022212096" evidence="2">
    <location>
        <begin position="24"/>
        <end position="506"/>
    </location>
</feature>
<dbReference type="Pfam" id="PF00496">
    <property type="entry name" value="SBP_bac_5"/>
    <property type="match status" value="1"/>
</dbReference>
<dbReference type="GO" id="GO:0043190">
    <property type="term" value="C:ATP-binding cassette (ABC) transporter complex"/>
    <property type="evidence" value="ECO:0007669"/>
    <property type="project" value="InterPro"/>
</dbReference>
<reference evidence="4 5" key="1">
    <citation type="submission" date="2019-07" db="EMBL/GenBank/DDBJ databases">
        <authorList>
            <person name="Zhou L.-Y."/>
        </authorList>
    </citation>
    <scope>NUCLEOTIDE SEQUENCE [LARGE SCALE GENOMIC DNA]</scope>
    <source>
        <strain evidence="4 5">YIM 101269</strain>
    </source>
</reference>
<dbReference type="SUPFAM" id="SSF53850">
    <property type="entry name" value="Periplasmic binding protein-like II"/>
    <property type="match status" value="1"/>
</dbReference>
<keyword evidence="1 2" id="KW-0732">Signal</keyword>
<dbReference type="Proteomes" id="UP000317638">
    <property type="component" value="Unassembled WGS sequence"/>
</dbReference>